<reference evidence="1 2" key="1">
    <citation type="journal article" date="2022" name="DNA Res.">
        <title>Chromosomal-level genome assembly of the orchid tree Bauhinia variegata (Leguminosae; Cercidoideae) supports the allotetraploid origin hypothesis of Bauhinia.</title>
        <authorList>
            <person name="Zhong Y."/>
            <person name="Chen Y."/>
            <person name="Zheng D."/>
            <person name="Pang J."/>
            <person name="Liu Y."/>
            <person name="Luo S."/>
            <person name="Meng S."/>
            <person name="Qian L."/>
            <person name="Wei D."/>
            <person name="Dai S."/>
            <person name="Zhou R."/>
        </authorList>
    </citation>
    <scope>NUCLEOTIDE SEQUENCE [LARGE SCALE GENOMIC DNA]</scope>
    <source>
        <strain evidence="1">BV-YZ2020</strain>
    </source>
</reference>
<evidence type="ECO:0000313" key="2">
    <source>
        <dbReference type="Proteomes" id="UP000828941"/>
    </source>
</evidence>
<proteinExistence type="predicted"/>
<dbReference type="EMBL" id="CM039432">
    <property type="protein sequence ID" value="KAI4333679.1"/>
    <property type="molecule type" value="Genomic_DNA"/>
</dbReference>
<accession>A0ACB9NDB1</accession>
<name>A0ACB9NDB1_BAUVA</name>
<protein>
    <submittedName>
        <fullName evidence="1">Uncharacterized protein</fullName>
    </submittedName>
</protein>
<evidence type="ECO:0000313" key="1">
    <source>
        <dbReference type="EMBL" id="KAI4333679.1"/>
    </source>
</evidence>
<sequence length="513" mass="56742">MEEEGKDLQILETFVYDTLRPLRLSPSNQSPASDHVEPWSVFRNEISLSTPQCCSPGTAAPDFFSLDVGNEDIERDSLPAALSTLVAEDEPKTPALVSEAKLESGWFRGNCKFRSPMLQLHKEILDFCEFLSPTPEEQTARGMAIESVSEVIKHIWPHCEVEVFGSFRTGLYLPSSDIDVVILKSGLRNLQLGLSALSRALSQRGIAKNIQVIGKARVPIIKFVEKKSGVAFDISFDVENGPKAADYIQEAVTKWPPLRPLCLILKVFLQQRELNEVYSGGIGSYALLAMLMAMLRNLHENRASTEHNLGVLLVHFFDIYGRKLNTSDVGVSCNGAGTFFLKSSKGFINKTRPFLIAIEDPQAPENDIGKNSFNYFQIRSAFAMAFTTLTNPKTILNLGPNRSILGTIIRPDAVLLERKGGLNGEVTFNSLLPGAGESLQQYGDQGMLCNWQLDYEEALPRNIDGSKETSKHSSGKKRKAVPSDNSSKKIKQTGDSGTENGTTKKHKRKAFRQ</sequence>
<dbReference type="Proteomes" id="UP000828941">
    <property type="component" value="Chromosome 7"/>
</dbReference>
<comment type="caution">
    <text evidence="1">The sequence shown here is derived from an EMBL/GenBank/DDBJ whole genome shotgun (WGS) entry which is preliminary data.</text>
</comment>
<organism evidence="1 2">
    <name type="scientific">Bauhinia variegata</name>
    <name type="common">Purple orchid tree</name>
    <name type="synonym">Phanera variegata</name>
    <dbReference type="NCBI Taxonomy" id="167791"/>
    <lineage>
        <taxon>Eukaryota</taxon>
        <taxon>Viridiplantae</taxon>
        <taxon>Streptophyta</taxon>
        <taxon>Embryophyta</taxon>
        <taxon>Tracheophyta</taxon>
        <taxon>Spermatophyta</taxon>
        <taxon>Magnoliopsida</taxon>
        <taxon>eudicotyledons</taxon>
        <taxon>Gunneridae</taxon>
        <taxon>Pentapetalae</taxon>
        <taxon>rosids</taxon>
        <taxon>fabids</taxon>
        <taxon>Fabales</taxon>
        <taxon>Fabaceae</taxon>
        <taxon>Cercidoideae</taxon>
        <taxon>Cercideae</taxon>
        <taxon>Bauhiniinae</taxon>
        <taxon>Bauhinia</taxon>
    </lineage>
</organism>
<gene>
    <name evidence="1" type="ORF">L6164_018456</name>
</gene>
<keyword evidence="2" id="KW-1185">Reference proteome</keyword>